<keyword evidence="2 5" id="KW-0808">Transferase</keyword>
<protein>
    <recommendedName>
        <fullName evidence="5">Probable RNA 2'-phosphotransferase</fullName>
        <ecNumber evidence="5">2.7.1.-</ecNumber>
    </recommendedName>
</protein>
<dbReference type="InterPro" id="IPR042080">
    <property type="entry name" value="RNA_2'-PTrans_N"/>
</dbReference>
<accession>E8LBA0</accession>
<organism evidence="6 7">
    <name type="scientific">Phascolarctobacterium succinatutens YIT 12067</name>
    <dbReference type="NCBI Taxonomy" id="626939"/>
    <lineage>
        <taxon>Bacteria</taxon>
        <taxon>Bacillati</taxon>
        <taxon>Bacillota</taxon>
        <taxon>Negativicutes</taxon>
        <taxon>Acidaminococcales</taxon>
        <taxon>Acidaminococcaceae</taxon>
        <taxon>Phascolarctobacterium</taxon>
    </lineage>
</organism>
<dbReference type="AlphaFoldDB" id="E8LBA0"/>
<dbReference type="Gene3D" id="1.10.10.970">
    <property type="entry name" value="RNA 2'-phosphotransferase, Tpt1/KptA family, N-terminal domain"/>
    <property type="match status" value="1"/>
</dbReference>
<dbReference type="HAMAP" id="MF_00299">
    <property type="entry name" value="KptA"/>
    <property type="match status" value="1"/>
</dbReference>
<comment type="caution">
    <text evidence="6">The sequence shown here is derived from an EMBL/GenBank/DDBJ whole genome shotgun (WGS) entry which is preliminary data.</text>
</comment>
<dbReference type="GO" id="GO:0000215">
    <property type="term" value="F:tRNA 2'-phosphotransferase activity"/>
    <property type="evidence" value="ECO:0007669"/>
    <property type="project" value="TreeGrafter"/>
</dbReference>
<sequence length="187" mass="21099">MSKSLNEWGRFLALVLRHKPQAVGIELDAHGWAQVEALLAAFNRIEAFNMLMLEQIVAEDGKQRFAFSEDKKRIRANQGHSVKVDVELWEVAPPELLYHGTGVKYVASINRQGLIARQRLYVHLSANVETAHNVGKRHGEPFIYVVLAGEMARAGYKFYLSANGVWLTESVPKKFLRELEGALDSEI</sequence>
<dbReference type="Proteomes" id="UP000004923">
    <property type="component" value="Unassembled WGS sequence"/>
</dbReference>
<evidence type="ECO:0000313" key="7">
    <source>
        <dbReference type="Proteomes" id="UP000004923"/>
    </source>
</evidence>
<dbReference type="InterPro" id="IPR042081">
    <property type="entry name" value="RNA_2'-PTrans_C"/>
</dbReference>
<dbReference type="OrthoDB" id="4537997at2"/>
<dbReference type="HOGENOM" id="CLU_052998_4_0_9"/>
<evidence type="ECO:0000313" key="6">
    <source>
        <dbReference type="EMBL" id="EFY05901.1"/>
    </source>
</evidence>
<dbReference type="eggNOG" id="COG1859">
    <property type="taxonomic scope" value="Bacteria"/>
</dbReference>
<dbReference type="PANTHER" id="PTHR12684:SF2">
    <property type="entry name" value="TRNA 2'-PHOSPHOTRANSFERASE 1"/>
    <property type="match status" value="1"/>
</dbReference>
<evidence type="ECO:0000256" key="5">
    <source>
        <dbReference type="HAMAP-Rule" id="MF_00299"/>
    </source>
</evidence>
<evidence type="ECO:0000256" key="1">
    <source>
        <dbReference type="ARBA" id="ARBA00009836"/>
    </source>
</evidence>
<dbReference type="InterPro" id="IPR002745">
    <property type="entry name" value="Ptrans_KptA/Tpt1"/>
</dbReference>
<dbReference type="InterPro" id="IPR022928">
    <property type="entry name" value="RNA_2'-PTrans_KptA"/>
</dbReference>
<dbReference type="EC" id="2.7.1.-" evidence="5"/>
<dbReference type="Gene3D" id="3.20.170.30">
    <property type="match status" value="1"/>
</dbReference>
<comment type="function">
    <text evidence="4 5">Removes the 2'-phosphate from RNA via an intermediate in which the phosphate is ADP-ribosylated by NAD followed by a presumed transesterification to release the RNA and generate ADP-ribose 1''-2''-cyclic phosphate (APPR&gt;P). May function as an ADP-ribosylase.</text>
</comment>
<dbReference type="RefSeq" id="WP_009144507.1">
    <property type="nucleotide sequence ID" value="NZ_GL830847.1"/>
</dbReference>
<dbReference type="PANTHER" id="PTHR12684">
    <property type="entry name" value="PUTATIVE PHOSPHOTRANSFERASE"/>
    <property type="match status" value="1"/>
</dbReference>
<comment type="similarity">
    <text evidence="1 5">Belongs to the KptA/TPT1 family.</text>
</comment>
<proteinExistence type="inferred from homology"/>
<dbReference type="SUPFAM" id="SSF56399">
    <property type="entry name" value="ADP-ribosylation"/>
    <property type="match status" value="1"/>
</dbReference>
<keyword evidence="7" id="KW-1185">Reference proteome</keyword>
<name>E8LBA0_9FIRM</name>
<dbReference type="Pfam" id="PF01885">
    <property type="entry name" value="PTS_2-RNA"/>
    <property type="match status" value="1"/>
</dbReference>
<dbReference type="GO" id="GO:0003950">
    <property type="term" value="F:NAD+ poly-ADP-ribosyltransferase activity"/>
    <property type="evidence" value="ECO:0007669"/>
    <property type="project" value="InterPro"/>
</dbReference>
<dbReference type="GO" id="GO:0006388">
    <property type="term" value="P:tRNA splicing, via endonucleolytic cleavage and ligation"/>
    <property type="evidence" value="ECO:0007669"/>
    <property type="project" value="UniProtKB-UniRule"/>
</dbReference>
<reference evidence="6 7" key="1">
    <citation type="submission" date="2011-01" db="EMBL/GenBank/DDBJ databases">
        <authorList>
            <person name="Weinstock G."/>
            <person name="Sodergren E."/>
            <person name="Clifton S."/>
            <person name="Fulton L."/>
            <person name="Fulton B."/>
            <person name="Courtney L."/>
            <person name="Fronick C."/>
            <person name="Harrison M."/>
            <person name="Strong C."/>
            <person name="Farmer C."/>
            <person name="Delahaunty K."/>
            <person name="Markovic C."/>
            <person name="Hall O."/>
            <person name="Minx P."/>
            <person name="Tomlinson C."/>
            <person name="Mitreva M."/>
            <person name="Hou S."/>
            <person name="Chen J."/>
            <person name="Wollam A."/>
            <person name="Pepin K.H."/>
            <person name="Johnson M."/>
            <person name="Bhonagiri V."/>
            <person name="Zhang X."/>
            <person name="Suruliraj S."/>
            <person name="Warren W."/>
            <person name="Chinwalla A."/>
            <person name="Mardis E.R."/>
            <person name="Wilson R.K."/>
        </authorList>
    </citation>
    <scope>NUCLEOTIDE SEQUENCE [LARGE SCALE GENOMIC DNA]</scope>
    <source>
        <strain evidence="6 7">YIT 12067</strain>
    </source>
</reference>
<evidence type="ECO:0000256" key="2">
    <source>
        <dbReference type="ARBA" id="ARBA00022679"/>
    </source>
</evidence>
<keyword evidence="3 5" id="KW-0520">NAD</keyword>
<dbReference type="EMBL" id="AEVN01000005">
    <property type="protein sequence ID" value="EFY05901.1"/>
    <property type="molecule type" value="Genomic_DNA"/>
</dbReference>
<gene>
    <name evidence="5" type="primary">kptA</name>
    <name evidence="6" type="ORF">HMPREF9443_00109</name>
</gene>
<evidence type="ECO:0000256" key="3">
    <source>
        <dbReference type="ARBA" id="ARBA00023027"/>
    </source>
</evidence>
<evidence type="ECO:0000256" key="4">
    <source>
        <dbReference type="ARBA" id="ARBA00025212"/>
    </source>
</evidence>